<comment type="caution">
    <text evidence="11">The sequence shown here is derived from an EMBL/GenBank/DDBJ whole genome shotgun (WGS) entry which is preliminary data.</text>
</comment>
<accession>A0A059F7A1</accession>
<dbReference type="SUPFAM" id="SSF161098">
    <property type="entry name" value="MetI-like"/>
    <property type="match status" value="1"/>
</dbReference>
<keyword evidence="12" id="KW-1185">Reference proteome</keyword>
<evidence type="ECO:0000313" key="11">
    <source>
        <dbReference type="EMBL" id="KCZ84001.1"/>
    </source>
</evidence>
<evidence type="ECO:0000259" key="10">
    <source>
        <dbReference type="PROSITE" id="PS50928"/>
    </source>
</evidence>
<gene>
    <name evidence="11" type="ORF">HHI_17428</name>
</gene>
<keyword evidence="7 9" id="KW-1133">Transmembrane helix</keyword>
<feature type="transmembrane region" description="Helical" evidence="9">
    <location>
        <begin position="380"/>
        <end position="402"/>
    </location>
</feature>
<keyword evidence="4" id="KW-0813">Transport</keyword>
<keyword evidence="5 9" id="KW-1003">Cell membrane</keyword>
<dbReference type="EMBL" id="ARYI01000025">
    <property type="protein sequence ID" value="KCZ84001.1"/>
    <property type="molecule type" value="Genomic_DNA"/>
</dbReference>
<protein>
    <recommendedName>
        <fullName evidence="3 9">Phosphate transport system permease protein PstA</fullName>
    </recommendedName>
</protein>
<evidence type="ECO:0000256" key="7">
    <source>
        <dbReference type="ARBA" id="ARBA00022989"/>
    </source>
</evidence>
<evidence type="ECO:0000313" key="12">
    <source>
        <dbReference type="Proteomes" id="UP000025061"/>
    </source>
</evidence>
<evidence type="ECO:0000256" key="2">
    <source>
        <dbReference type="ARBA" id="ARBA00007069"/>
    </source>
</evidence>
<feature type="domain" description="ABC transmembrane type-1" evidence="10">
    <location>
        <begin position="307"/>
        <end position="514"/>
    </location>
</feature>
<dbReference type="OrthoDB" id="9807065at2"/>
<dbReference type="PATRIC" id="fig|1280951.3.peg.3509"/>
<feature type="transmembrane region" description="Helical" evidence="9">
    <location>
        <begin position="28"/>
        <end position="50"/>
    </location>
</feature>
<feature type="transmembrane region" description="Helical" evidence="9">
    <location>
        <begin position="304"/>
        <end position="332"/>
    </location>
</feature>
<name>A0A059F7A1_9PROT</name>
<organism evidence="11 12">
    <name type="scientific">Hyphomonas hirschiana VP5</name>
    <dbReference type="NCBI Taxonomy" id="1280951"/>
    <lineage>
        <taxon>Bacteria</taxon>
        <taxon>Pseudomonadati</taxon>
        <taxon>Pseudomonadota</taxon>
        <taxon>Alphaproteobacteria</taxon>
        <taxon>Hyphomonadales</taxon>
        <taxon>Hyphomonadaceae</taxon>
        <taxon>Hyphomonas</taxon>
    </lineage>
</organism>
<dbReference type="InterPro" id="IPR000515">
    <property type="entry name" value="MetI-like"/>
</dbReference>
<dbReference type="AlphaFoldDB" id="A0A059F7A1"/>
<evidence type="ECO:0000256" key="9">
    <source>
        <dbReference type="RuleBase" id="RU363043"/>
    </source>
</evidence>
<comment type="similarity">
    <text evidence="2 9">Belongs to the binding-protein-dependent transport system permease family. CysTW subfamily.</text>
</comment>
<dbReference type="GO" id="GO:0005315">
    <property type="term" value="F:phosphate transmembrane transporter activity"/>
    <property type="evidence" value="ECO:0007669"/>
    <property type="project" value="InterPro"/>
</dbReference>
<comment type="subcellular location">
    <subcellularLocation>
        <location evidence="9">Cell inner membrane</location>
        <topology evidence="9">Multi-pass membrane protein</topology>
    </subcellularLocation>
    <subcellularLocation>
        <location evidence="1">Cell membrane</location>
        <topology evidence="1">Multi-pass membrane protein</topology>
    </subcellularLocation>
</comment>
<dbReference type="Pfam" id="PF11812">
    <property type="entry name" value="DUF3333"/>
    <property type="match status" value="1"/>
</dbReference>
<evidence type="ECO:0000256" key="5">
    <source>
        <dbReference type="ARBA" id="ARBA00022475"/>
    </source>
</evidence>
<dbReference type="PANTHER" id="PTHR43470:SF5">
    <property type="entry name" value="PHOSPHATE TRANSPORT SYSTEM PERMEASE PROTEIN PSTA"/>
    <property type="match status" value="1"/>
</dbReference>
<dbReference type="RefSeq" id="WP_011647028.1">
    <property type="nucleotide sequence ID" value="NZ_ARYI01000025.1"/>
</dbReference>
<evidence type="ECO:0000256" key="3">
    <source>
        <dbReference type="ARBA" id="ARBA00016864"/>
    </source>
</evidence>
<feature type="transmembrane region" description="Helical" evidence="9">
    <location>
        <begin position="423"/>
        <end position="445"/>
    </location>
</feature>
<dbReference type="PANTHER" id="PTHR43470">
    <property type="entry name" value="PHOSPHATE TRANSPORT SYSTEM PERMEASE PROTEIN PSTA-RELATED"/>
    <property type="match status" value="1"/>
</dbReference>
<feature type="transmembrane region" description="Helical" evidence="9">
    <location>
        <begin position="352"/>
        <end position="374"/>
    </location>
</feature>
<sequence>MTDPAASPFSKPDALKRLKRRRASDVRFRLYGMGAIFLALGALVMLALSIGSQAISAATYHVARYDITLDPAVIAPPGENTPEEIARNVDGFWELVRDNLIATFPESDRDRATRLEVSEFITRLAVLPAARKVAARPQLIGNEIELAAPLNDDLDLYLKGQAFAERRVRVSGITSVAAQEDGSVLLTGQGAFTPIRTAMTTLESDGVNLEDGSVLLTAGAATGRLQGIEPGTARLELLTGTLDAFQGATATARIIALPEAQRVVSDQQIAWTLALQEMGRISRVPRWSLLTHSDSTYPELAGGLAALVGSLFTMLVTALVAIPIGILAAVYLEEFAPKNRLTDFIEVNINNLAAVPSIVFGLLGAAVYINFLGMPRSAPLVGGLVLALMTFPVVIIAARAALKAVPPSVRSGALAIGASQMQTVFHHVVPLAAPGILTGAILGMARALGETAPLLLIGMVAFVGDVPSSPTDESTVMPVLIFSWSNNAERAWEPMTSAMIVILLAVLLLMNGLVVFLRRKYERRW</sequence>
<dbReference type="NCBIfam" id="TIGR00974">
    <property type="entry name" value="3a0107s02c"/>
    <property type="match status" value="1"/>
</dbReference>
<dbReference type="InterPro" id="IPR035906">
    <property type="entry name" value="MetI-like_sf"/>
</dbReference>
<keyword evidence="8 9" id="KW-0472">Membrane</keyword>
<evidence type="ECO:0000256" key="6">
    <source>
        <dbReference type="ARBA" id="ARBA00022692"/>
    </source>
</evidence>
<dbReference type="InterPro" id="IPR005672">
    <property type="entry name" value="Phosphate_PstA"/>
</dbReference>
<dbReference type="GO" id="GO:0005886">
    <property type="term" value="C:plasma membrane"/>
    <property type="evidence" value="ECO:0007669"/>
    <property type="project" value="UniProtKB-SubCell"/>
</dbReference>
<dbReference type="Proteomes" id="UP000025061">
    <property type="component" value="Unassembled WGS sequence"/>
</dbReference>
<dbReference type="InterPro" id="IPR024573">
    <property type="entry name" value="DUF3333"/>
</dbReference>
<dbReference type="GO" id="GO:0035435">
    <property type="term" value="P:phosphate ion transmembrane transport"/>
    <property type="evidence" value="ECO:0007669"/>
    <property type="project" value="InterPro"/>
</dbReference>
<reference evidence="11 12" key="1">
    <citation type="submission" date="2013-04" db="EMBL/GenBank/DDBJ databases">
        <title>Hyphomonas hirschiana VP5 Genome Sequencing.</title>
        <authorList>
            <person name="Lai Q."/>
            <person name="Shao Z."/>
        </authorList>
    </citation>
    <scope>NUCLEOTIDE SEQUENCE [LARGE SCALE GENOMIC DNA]</scope>
    <source>
        <strain evidence="11 12">VP5</strain>
    </source>
</reference>
<dbReference type="Pfam" id="PF00528">
    <property type="entry name" value="BPD_transp_1"/>
    <property type="match status" value="1"/>
</dbReference>
<dbReference type="Gene3D" id="1.10.3720.10">
    <property type="entry name" value="MetI-like"/>
    <property type="match status" value="1"/>
</dbReference>
<dbReference type="CDD" id="cd06261">
    <property type="entry name" value="TM_PBP2"/>
    <property type="match status" value="1"/>
</dbReference>
<evidence type="ECO:0000256" key="1">
    <source>
        <dbReference type="ARBA" id="ARBA00004651"/>
    </source>
</evidence>
<feature type="transmembrane region" description="Helical" evidence="9">
    <location>
        <begin position="495"/>
        <end position="517"/>
    </location>
</feature>
<dbReference type="PROSITE" id="PS50928">
    <property type="entry name" value="ABC_TM1"/>
    <property type="match status" value="1"/>
</dbReference>
<evidence type="ECO:0000256" key="8">
    <source>
        <dbReference type="ARBA" id="ARBA00023136"/>
    </source>
</evidence>
<proteinExistence type="inferred from homology"/>
<evidence type="ECO:0000256" key="4">
    <source>
        <dbReference type="ARBA" id="ARBA00022448"/>
    </source>
</evidence>
<keyword evidence="6 9" id="KW-0812">Transmembrane</keyword>